<reference evidence="1 2" key="1">
    <citation type="journal article" date="2019" name="Sci. Rep.">
        <title>Orb-weaving spider Araneus ventricosus genome elucidates the spidroin gene catalogue.</title>
        <authorList>
            <person name="Kono N."/>
            <person name="Nakamura H."/>
            <person name="Ohtoshi R."/>
            <person name="Moran D.A.P."/>
            <person name="Shinohara A."/>
            <person name="Yoshida Y."/>
            <person name="Fujiwara M."/>
            <person name="Mori M."/>
            <person name="Tomita M."/>
            <person name="Arakawa K."/>
        </authorList>
    </citation>
    <scope>NUCLEOTIDE SEQUENCE [LARGE SCALE GENOMIC DNA]</scope>
</reference>
<dbReference type="AlphaFoldDB" id="A0A4Y2IVT6"/>
<sequence length="173" mass="20131">MNTDEEPSGKRLWTTKESKMFSEAMLGIADRIRAVDAAAYRRRIEAETPAQSRRKRDAEAHRLVIDRQIQRIRNGTIHFIEAQVETRKCGPMNIICHFYKSKNFDAERPSDGKFTCCCHKGKIKFEKPQMHKVKFCFILILFLTNPNNPDYKNFHDNIRSYNNAVSFVSMGAK</sequence>
<protein>
    <submittedName>
        <fullName evidence="1">Uncharacterized protein</fullName>
    </submittedName>
</protein>
<comment type="caution">
    <text evidence="1">The sequence shown here is derived from an EMBL/GenBank/DDBJ whole genome shotgun (WGS) entry which is preliminary data.</text>
</comment>
<dbReference type="EMBL" id="BGPR01002940">
    <property type="protein sequence ID" value="GBM81349.1"/>
    <property type="molecule type" value="Genomic_DNA"/>
</dbReference>
<accession>A0A4Y2IVT6</accession>
<keyword evidence="2" id="KW-1185">Reference proteome</keyword>
<organism evidence="1 2">
    <name type="scientific">Araneus ventricosus</name>
    <name type="common">Orbweaver spider</name>
    <name type="synonym">Epeira ventricosa</name>
    <dbReference type="NCBI Taxonomy" id="182803"/>
    <lineage>
        <taxon>Eukaryota</taxon>
        <taxon>Metazoa</taxon>
        <taxon>Ecdysozoa</taxon>
        <taxon>Arthropoda</taxon>
        <taxon>Chelicerata</taxon>
        <taxon>Arachnida</taxon>
        <taxon>Araneae</taxon>
        <taxon>Araneomorphae</taxon>
        <taxon>Entelegynae</taxon>
        <taxon>Araneoidea</taxon>
        <taxon>Araneidae</taxon>
        <taxon>Araneus</taxon>
    </lineage>
</organism>
<evidence type="ECO:0000313" key="2">
    <source>
        <dbReference type="Proteomes" id="UP000499080"/>
    </source>
</evidence>
<gene>
    <name evidence="1" type="ORF">AVEN_50809_1</name>
</gene>
<dbReference type="OrthoDB" id="6567905at2759"/>
<evidence type="ECO:0000313" key="1">
    <source>
        <dbReference type="EMBL" id="GBM81349.1"/>
    </source>
</evidence>
<dbReference type="Proteomes" id="UP000499080">
    <property type="component" value="Unassembled WGS sequence"/>
</dbReference>
<name>A0A4Y2IVT6_ARAVE</name>
<proteinExistence type="predicted"/>